<organism evidence="2 3">
    <name type="scientific">Erwinia phage AH04</name>
    <dbReference type="NCBI Taxonomy" id="2869569"/>
    <lineage>
        <taxon>Viruses</taxon>
        <taxon>Duplodnaviria</taxon>
        <taxon>Heunggongvirae</taxon>
        <taxon>Uroviricota</taxon>
        <taxon>Caudoviricetes</taxon>
        <taxon>Chimalliviridae</taxon>
        <taxon>Meadowvirus</taxon>
        <taxon>Meadowvirus AH04</taxon>
    </lineage>
</organism>
<dbReference type="KEGG" id="vg:77944115"/>
<reference evidence="2" key="1">
    <citation type="submission" date="2021-07" db="EMBL/GenBank/DDBJ databases">
        <authorList>
            <person name="Roth S.J."/>
            <person name="Krukonis G.P."/>
            <person name="Delesalle V.A."/>
        </authorList>
    </citation>
    <scope>NUCLEOTIDE SEQUENCE</scope>
</reference>
<feature type="compositionally biased region" description="Polar residues" evidence="1">
    <location>
        <begin position="246"/>
        <end position="259"/>
    </location>
</feature>
<keyword evidence="3" id="KW-1185">Reference proteome</keyword>
<protein>
    <submittedName>
        <fullName evidence="2">Uncharacterized protein</fullName>
    </submittedName>
</protein>
<proteinExistence type="predicted"/>
<dbReference type="Proteomes" id="UP000827517">
    <property type="component" value="Segment"/>
</dbReference>
<evidence type="ECO:0000313" key="3">
    <source>
        <dbReference type="Proteomes" id="UP000827517"/>
    </source>
</evidence>
<dbReference type="EMBL" id="MZ501267">
    <property type="protein sequence ID" value="QZA70710.1"/>
    <property type="molecule type" value="Genomic_DNA"/>
</dbReference>
<dbReference type="RefSeq" id="YP_010667991.1">
    <property type="nucleotide sequence ID" value="NC_070952.1"/>
</dbReference>
<feature type="compositionally biased region" description="Polar residues" evidence="1">
    <location>
        <begin position="193"/>
        <end position="237"/>
    </location>
</feature>
<dbReference type="GeneID" id="77944115"/>
<feature type="region of interest" description="Disordered" evidence="1">
    <location>
        <begin position="184"/>
        <end position="292"/>
    </location>
</feature>
<name>A0AAE8BR15_9CAUD</name>
<sequence length="292" mass="31568">MSQTPTINQYLLDLLVAGRIAAAEKTKDPKAIAKANRDYKDLKESEVTFGPWARDAKTGVNSVKLVAKSRNWTIEKMTFNTGTLAALSRKNQQGAALISALDLVSIPSLIYVQENDSRYLAVDDGANVFESLKLTGYEFPANSFVPTIYGKPKEDSKAVGQVDIDHPIVAGRFLLYYITSSAKKGSDDDEVQPTDQETTDLSLKGETNVSSDNTQDQAQANSNEGDQANPGSTQTELKTPKEPGQSAPTAGDTQANSADGTADPVETAKENEQTAKENAEGFEEKQQQNKVK</sequence>
<evidence type="ECO:0000256" key="1">
    <source>
        <dbReference type="SAM" id="MobiDB-lite"/>
    </source>
</evidence>
<evidence type="ECO:0000313" key="2">
    <source>
        <dbReference type="EMBL" id="QZA70710.1"/>
    </source>
</evidence>
<feature type="compositionally biased region" description="Basic and acidic residues" evidence="1">
    <location>
        <begin position="266"/>
        <end position="292"/>
    </location>
</feature>
<accession>A0AAE8BR15</accession>
<gene>
    <name evidence="2" type="primary">237</name>
    <name evidence="2" type="ORF">AH04_237</name>
</gene>